<dbReference type="PANTHER" id="PTHR43094">
    <property type="entry name" value="AMINOTRANSFERASE"/>
    <property type="match status" value="1"/>
</dbReference>
<dbReference type="InterPro" id="IPR015421">
    <property type="entry name" value="PyrdxlP-dep_Trfase_major"/>
</dbReference>
<comment type="similarity">
    <text evidence="1 3">Belongs to the class-III pyridoxal-phosphate-dependent aminotransferase family.</text>
</comment>
<dbReference type="GO" id="GO:0030170">
    <property type="term" value="F:pyridoxal phosphate binding"/>
    <property type="evidence" value="ECO:0007669"/>
    <property type="project" value="InterPro"/>
</dbReference>
<dbReference type="AlphaFoldDB" id="A0A427XTV7"/>
<dbReference type="CDD" id="cd00610">
    <property type="entry name" value="OAT_like"/>
    <property type="match status" value="1"/>
</dbReference>
<proteinExistence type="inferred from homology"/>
<dbReference type="Proteomes" id="UP000279236">
    <property type="component" value="Unassembled WGS sequence"/>
</dbReference>
<keyword evidence="2 3" id="KW-0663">Pyridoxal phosphate</keyword>
<dbReference type="PANTHER" id="PTHR43094:SF1">
    <property type="entry name" value="AMINOTRANSFERASE CLASS-III"/>
    <property type="match status" value="1"/>
</dbReference>
<protein>
    <recommendedName>
        <fullName evidence="6">Aminotransferase class III</fullName>
    </recommendedName>
</protein>
<keyword evidence="5" id="KW-1185">Reference proteome</keyword>
<evidence type="ECO:0000256" key="3">
    <source>
        <dbReference type="RuleBase" id="RU003560"/>
    </source>
</evidence>
<dbReference type="PIRSF" id="PIRSF000521">
    <property type="entry name" value="Transaminase_4ab_Lys_Orn"/>
    <property type="match status" value="1"/>
</dbReference>
<dbReference type="InterPro" id="IPR015422">
    <property type="entry name" value="PyrdxlP-dep_Trfase_small"/>
</dbReference>
<dbReference type="Pfam" id="PF00202">
    <property type="entry name" value="Aminotran_3"/>
    <property type="match status" value="1"/>
</dbReference>
<evidence type="ECO:0000256" key="2">
    <source>
        <dbReference type="ARBA" id="ARBA00022898"/>
    </source>
</evidence>
<evidence type="ECO:0008006" key="6">
    <source>
        <dbReference type="Google" id="ProtNLM"/>
    </source>
</evidence>
<organism evidence="4 5">
    <name type="scientific">Apiotrichum porosum</name>
    <dbReference type="NCBI Taxonomy" id="105984"/>
    <lineage>
        <taxon>Eukaryota</taxon>
        <taxon>Fungi</taxon>
        <taxon>Dikarya</taxon>
        <taxon>Basidiomycota</taxon>
        <taxon>Agaricomycotina</taxon>
        <taxon>Tremellomycetes</taxon>
        <taxon>Trichosporonales</taxon>
        <taxon>Trichosporonaceae</taxon>
        <taxon>Apiotrichum</taxon>
    </lineage>
</organism>
<dbReference type="STRING" id="105984.A0A427XTV7"/>
<dbReference type="GO" id="GO:0005829">
    <property type="term" value="C:cytosol"/>
    <property type="evidence" value="ECO:0007669"/>
    <property type="project" value="TreeGrafter"/>
</dbReference>
<reference evidence="4 5" key="1">
    <citation type="submission" date="2018-11" db="EMBL/GenBank/DDBJ databases">
        <title>Genome sequence of Apiotrichum porosum DSM 27194.</title>
        <authorList>
            <person name="Aliyu H."/>
            <person name="Gorte O."/>
            <person name="Ochsenreither K."/>
        </authorList>
    </citation>
    <scope>NUCLEOTIDE SEQUENCE [LARGE SCALE GENOMIC DNA]</scope>
    <source>
        <strain evidence="4 5">DSM 27194</strain>
    </source>
</reference>
<evidence type="ECO:0000313" key="4">
    <source>
        <dbReference type="EMBL" id="RSH82376.1"/>
    </source>
</evidence>
<dbReference type="Gene3D" id="3.40.640.10">
    <property type="entry name" value="Type I PLP-dependent aspartate aminotransferase-like (Major domain)"/>
    <property type="match status" value="1"/>
</dbReference>
<dbReference type="InterPro" id="IPR015424">
    <property type="entry name" value="PyrdxlP-dep_Trfase"/>
</dbReference>
<comment type="caution">
    <text evidence="4">The sequence shown here is derived from an EMBL/GenBank/DDBJ whole genome shotgun (WGS) entry which is preliminary data.</text>
</comment>
<name>A0A427XTV7_9TREE</name>
<dbReference type="RefSeq" id="XP_028476608.1">
    <property type="nucleotide sequence ID" value="XM_028622715.1"/>
</dbReference>
<dbReference type="Gene3D" id="3.90.1150.10">
    <property type="entry name" value="Aspartate Aminotransferase, domain 1"/>
    <property type="match status" value="1"/>
</dbReference>
<sequence>MAPIAVDRVTPAPIAALKSSAQASTSSVQFHVTSTPCPIAESSSGLTFTLNDGRTVIDCMSGGAAVACLGSDNPDLVQVMANQAAKMPYAYHQLLGNQPGEDLARFLIDRSEGNFAAAAFLNSGSEAMEAALKMVRQFWLEVGQPKRQYVIARFPSYHGNTLGALAAGNVPGRRNLYSPYIPDAYKHVPSPTYKRSAFEGETEEAYSERLALELEAKILELGPENVAAFFAEPVVGTALGVMPPPKGYFPAIDKVLKKYDILLVMDEVMCGSGRSGTLFAWQSVAEGVRPDIQSMAKGLGAGYVTISSVLANARVYNAINNAGAWKNSHTYQNHPINCAVALAVLKKMEKMDVYANVRLRGQQMVAELREALKDCKTVFDVRGQGLFIGIEFDLPKSLNPRFAARVKASTFQNGLMTLGMSGTIDGDNGESLVLAPAYIVTAKEITQIVSIIAKSIKECEAAL</sequence>
<evidence type="ECO:0000256" key="1">
    <source>
        <dbReference type="ARBA" id="ARBA00008954"/>
    </source>
</evidence>
<dbReference type="EMBL" id="RSCE01000005">
    <property type="protein sequence ID" value="RSH82376.1"/>
    <property type="molecule type" value="Genomic_DNA"/>
</dbReference>
<gene>
    <name evidence="4" type="ORF">EHS24_007343</name>
</gene>
<dbReference type="GO" id="GO:0008483">
    <property type="term" value="F:transaminase activity"/>
    <property type="evidence" value="ECO:0007669"/>
    <property type="project" value="InterPro"/>
</dbReference>
<dbReference type="InterPro" id="IPR005814">
    <property type="entry name" value="Aminotrans_3"/>
</dbReference>
<accession>A0A427XTV7</accession>
<dbReference type="GeneID" id="39591886"/>
<evidence type="ECO:0000313" key="5">
    <source>
        <dbReference type="Proteomes" id="UP000279236"/>
    </source>
</evidence>
<dbReference type="OrthoDB" id="10261433at2759"/>
<dbReference type="SUPFAM" id="SSF53383">
    <property type="entry name" value="PLP-dependent transferases"/>
    <property type="match status" value="1"/>
</dbReference>